<dbReference type="Gene3D" id="1.10.10.60">
    <property type="entry name" value="Homeodomain-like"/>
    <property type="match status" value="1"/>
</dbReference>
<evidence type="ECO:0000313" key="6">
    <source>
        <dbReference type="EMBL" id="SFH46678.1"/>
    </source>
</evidence>
<dbReference type="Pfam" id="PF12833">
    <property type="entry name" value="HTH_18"/>
    <property type="match status" value="1"/>
</dbReference>
<dbReference type="EMBL" id="FOOI01000018">
    <property type="protein sequence ID" value="SFH46678.1"/>
    <property type="molecule type" value="Genomic_DNA"/>
</dbReference>
<dbReference type="InterPro" id="IPR050204">
    <property type="entry name" value="AraC_XylS_family_regulators"/>
</dbReference>
<reference evidence="5 8" key="2">
    <citation type="submission" date="2020-07" db="EMBL/GenBank/DDBJ databases">
        <title>Sequencing the genomes of 1000 actinobacteria strains.</title>
        <authorList>
            <person name="Klenk H.-P."/>
        </authorList>
    </citation>
    <scope>NUCLEOTIDE SEQUENCE [LARGE SCALE GENOMIC DNA]</scope>
    <source>
        <strain evidence="5 8">DSM 45117</strain>
    </source>
</reference>
<evidence type="ECO:0000256" key="2">
    <source>
        <dbReference type="ARBA" id="ARBA00023125"/>
    </source>
</evidence>
<dbReference type="SUPFAM" id="SSF46689">
    <property type="entry name" value="Homeodomain-like"/>
    <property type="match status" value="1"/>
</dbReference>
<dbReference type="PROSITE" id="PS01124">
    <property type="entry name" value="HTH_ARAC_FAMILY_2"/>
    <property type="match status" value="1"/>
</dbReference>
<dbReference type="SMART" id="SM00342">
    <property type="entry name" value="HTH_ARAC"/>
    <property type="match status" value="1"/>
</dbReference>
<dbReference type="GO" id="GO:0003700">
    <property type="term" value="F:DNA-binding transcription factor activity"/>
    <property type="evidence" value="ECO:0007669"/>
    <property type="project" value="InterPro"/>
</dbReference>
<dbReference type="GO" id="GO:0043565">
    <property type="term" value="F:sequence-specific DNA binding"/>
    <property type="evidence" value="ECO:0007669"/>
    <property type="project" value="InterPro"/>
</dbReference>
<dbReference type="STRING" id="504797.SAMN05421678_118118"/>
<dbReference type="PANTHER" id="PTHR46796:SF15">
    <property type="entry name" value="BLL1074 PROTEIN"/>
    <property type="match status" value="1"/>
</dbReference>
<evidence type="ECO:0000259" key="4">
    <source>
        <dbReference type="PROSITE" id="PS01124"/>
    </source>
</evidence>
<dbReference type="Proteomes" id="UP000199052">
    <property type="component" value="Unassembled WGS sequence"/>
</dbReference>
<dbReference type="RefSeq" id="WP_092888434.1">
    <property type="nucleotide sequence ID" value="NZ_FOOI01000018.1"/>
</dbReference>
<keyword evidence="3" id="KW-0804">Transcription</keyword>
<keyword evidence="2 6" id="KW-0238">DNA-binding</keyword>
<reference evidence="6 7" key="1">
    <citation type="submission" date="2016-10" db="EMBL/GenBank/DDBJ databases">
        <authorList>
            <person name="de Groot N.N."/>
        </authorList>
    </citation>
    <scope>NUCLEOTIDE SEQUENCE [LARGE SCALE GENOMIC DNA]</scope>
    <source>
        <strain evidence="6 7">CPCC 202808</strain>
    </source>
</reference>
<evidence type="ECO:0000256" key="3">
    <source>
        <dbReference type="ARBA" id="ARBA00023163"/>
    </source>
</evidence>
<evidence type="ECO:0000256" key="1">
    <source>
        <dbReference type="ARBA" id="ARBA00023015"/>
    </source>
</evidence>
<sequence>METVAESAVGTPHLSLTPYVDGYTGYRYLGFAPGIHRGLPSSSLTFIVSVGPAIDVAVHTDPTHPPRSYRAVLSGLQATPALISHSGDQEGVAIHLTADGCRALFGLPAGGLWDMSLELNEVVGRTGDELWERLQYATTWDQRFAACDAVLRRLVIDNPLSAELRRAWQLIVASGGTVGVAELAGDVGWSRQHLARRFGSEFGCSPKLAARVVRFDRARHMIQNLPRHATIAEVAAACGYYDQAHLTNDFSELAGCTPRRWMAEEGLPFFQDGDGSAAR</sequence>
<evidence type="ECO:0000313" key="8">
    <source>
        <dbReference type="Proteomes" id="UP000533017"/>
    </source>
</evidence>
<evidence type="ECO:0000313" key="7">
    <source>
        <dbReference type="Proteomes" id="UP000199052"/>
    </source>
</evidence>
<dbReference type="AlphaFoldDB" id="A0A1I3A9H4"/>
<keyword evidence="1" id="KW-0805">Transcription regulation</keyword>
<gene>
    <name evidence="5" type="ORF">FHR37_004118</name>
    <name evidence="6" type="ORF">SAMN05421678_118118</name>
</gene>
<name>A0A1I3A9H4_9ACTN</name>
<dbReference type="OrthoDB" id="2559672at2"/>
<dbReference type="Proteomes" id="UP000533017">
    <property type="component" value="Unassembled WGS sequence"/>
</dbReference>
<accession>A0A1I3A9H4</accession>
<dbReference type="InterPro" id="IPR009057">
    <property type="entry name" value="Homeodomain-like_sf"/>
</dbReference>
<organism evidence="6 7">
    <name type="scientific">Actinopolymorpha cephalotaxi</name>
    <dbReference type="NCBI Taxonomy" id="504797"/>
    <lineage>
        <taxon>Bacteria</taxon>
        <taxon>Bacillati</taxon>
        <taxon>Actinomycetota</taxon>
        <taxon>Actinomycetes</taxon>
        <taxon>Propionibacteriales</taxon>
        <taxon>Actinopolymorphaceae</taxon>
        <taxon>Actinopolymorpha</taxon>
    </lineage>
</organism>
<dbReference type="PANTHER" id="PTHR46796">
    <property type="entry name" value="HTH-TYPE TRANSCRIPTIONAL ACTIVATOR RHAS-RELATED"/>
    <property type="match status" value="1"/>
</dbReference>
<proteinExistence type="predicted"/>
<dbReference type="EMBL" id="JACBZA010000001">
    <property type="protein sequence ID" value="NYH85267.1"/>
    <property type="molecule type" value="Genomic_DNA"/>
</dbReference>
<keyword evidence="8" id="KW-1185">Reference proteome</keyword>
<protein>
    <submittedName>
        <fullName evidence="5">AraC-like DNA-binding protein</fullName>
    </submittedName>
    <submittedName>
        <fullName evidence="6">AraC-type DNA-binding protein</fullName>
    </submittedName>
</protein>
<feature type="domain" description="HTH araC/xylS-type" evidence="4">
    <location>
        <begin position="180"/>
        <end position="264"/>
    </location>
</feature>
<evidence type="ECO:0000313" key="5">
    <source>
        <dbReference type="EMBL" id="NYH85267.1"/>
    </source>
</evidence>
<dbReference type="InterPro" id="IPR018060">
    <property type="entry name" value="HTH_AraC"/>
</dbReference>